<accession>A0AAU7VLN2</accession>
<proteinExistence type="predicted"/>
<sequence>MDLYRINDKTISKQKITDTIDKILSYRAQGLSQTEVSDKLNLDRIFISRLEKMGEIRKGKNIAIIGFPIENIQQVQNISEKFGVNFTLLLSEQQRWHFVESKEGVDLFNQILKLVNDLKSFDVVIVIASDKRIRQISNLLDQKIVPYPIGKSPIKEDVVVNTDEIEKLLATLC</sequence>
<dbReference type="EMBL" id="CP158367">
    <property type="protein sequence ID" value="XBX75019.1"/>
    <property type="molecule type" value="Genomic_DNA"/>
</dbReference>
<evidence type="ECO:0000313" key="1">
    <source>
        <dbReference type="EMBL" id="XBX75019.1"/>
    </source>
</evidence>
<protein>
    <submittedName>
        <fullName evidence="1">Transcriptional regulator</fullName>
    </submittedName>
</protein>
<organism evidence="1">
    <name type="scientific">Proteinivorax tanatarense</name>
    <dbReference type="NCBI Taxonomy" id="1260629"/>
    <lineage>
        <taxon>Bacteria</taxon>
        <taxon>Bacillati</taxon>
        <taxon>Bacillota</taxon>
        <taxon>Clostridia</taxon>
        <taxon>Eubacteriales</taxon>
        <taxon>Proteinivoracaceae</taxon>
        <taxon>Proteinivorax</taxon>
    </lineage>
</organism>
<gene>
    <name evidence="1" type="ORF">PRVXT_000112</name>
</gene>
<dbReference type="RefSeq" id="WP_350343766.1">
    <property type="nucleotide sequence ID" value="NZ_CP158367.1"/>
</dbReference>
<reference evidence="1" key="1">
    <citation type="journal article" date="2013" name="Extremophiles">
        <title>Proteinivorax tanatarense gen. nov., sp. nov., an anaerobic, haloalkaliphilic, proteolytic bacterium isolated from a decaying algal bloom, and proposal of Proteinivoraceae fam. nov.</title>
        <authorList>
            <person name="Kevbrin V."/>
            <person name="Boltyanskaya Y."/>
            <person name="Zhilina T."/>
            <person name="Kolganova T."/>
            <person name="Lavrentjeva E."/>
            <person name="Kuznetsov B."/>
        </authorList>
    </citation>
    <scope>NUCLEOTIDE SEQUENCE</scope>
    <source>
        <strain evidence="1">Z-910T</strain>
    </source>
</reference>
<dbReference type="AlphaFoldDB" id="A0AAU7VLN2"/>
<name>A0AAU7VLN2_9FIRM</name>
<reference evidence="1" key="2">
    <citation type="submission" date="2024-06" db="EMBL/GenBank/DDBJ databases">
        <authorList>
            <person name="Petrova K.O."/>
            <person name="Toshchakov S.V."/>
            <person name="Boltjanskaja Y.V."/>
            <person name="Kevbrin V."/>
        </authorList>
    </citation>
    <scope>NUCLEOTIDE SEQUENCE</scope>
    <source>
        <strain evidence="1">Z-910T</strain>
    </source>
</reference>